<dbReference type="InterPro" id="IPR025851">
    <property type="entry name" value="SUKH-4"/>
</dbReference>
<dbReference type="AlphaFoldDB" id="A0A941EAX0"/>
<dbReference type="RefSeq" id="WP_212519296.1">
    <property type="nucleotide sequence ID" value="NZ_JAGSOH010000050.1"/>
</dbReference>
<comment type="caution">
    <text evidence="1">The sequence shown here is derived from an EMBL/GenBank/DDBJ whole genome shotgun (WGS) entry which is preliminary data.</text>
</comment>
<dbReference type="EMBL" id="JAGSOH010000050">
    <property type="protein sequence ID" value="MBR7828156.1"/>
    <property type="molecule type" value="Genomic_DNA"/>
</dbReference>
<name>A0A941EAX0_9ACTN</name>
<protein>
    <submittedName>
        <fullName evidence="1">SUKH-4 family immunity protein</fullName>
    </submittedName>
</protein>
<dbReference type="Pfam" id="PF14435">
    <property type="entry name" value="SUKH-4"/>
    <property type="match status" value="1"/>
</dbReference>
<evidence type="ECO:0000313" key="2">
    <source>
        <dbReference type="Proteomes" id="UP000676325"/>
    </source>
</evidence>
<accession>A0A941EAX0</accession>
<sequence>MGRIDVISIPHEPPVWRPYDADTLARIAAPAAAAAALTGRGLPLNAHQHFNRDPQRELEIVRLPECGPAAFLAQVHDGFNNSYWLSLTDGSVWMRYGRQDGPVELAKPANTSVPALQAVLDAWCAFDGPRGAVDIDPRAYEHLLDTFVLDAVRADPEVYADPEGWWPRTVEEAGYTGPRFLNGDKALYEYVHRDETGTWVLDHPGYEDDD</sequence>
<proteinExistence type="predicted"/>
<keyword evidence="2" id="KW-1185">Reference proteome</keyword>
<reference evidence="1" key="1">
    <citation type="submission" date="2021-04" db="EMBL/GenBank/DDBJ databases">
        <title>Genome based classification of Actinospica acidithermotolerans sp. nov., an actinobacterium isolated from an Indonesian hot spring.</title>
        <authorList>
            <person name="Kusuma A.B."/>
            <person name="Putra K.E."/>
            <person name="Nafisah S."/>
            <person name="Loh J."/>
            <person name="Nouioui I."/>
            <person name="Goodfellow M."/>
        </authorList>
    </citation>
    <scope>NUCLEOTIDE SEQUENCE</scope>
    <source>
        <strain evidence="1">MGRD01-02</strain>
    </source>
</reference>
<organism evidence="1 2">
    <name type="scientific">Actinospica acidithermotolerans</name>
    <dbReference type="NCBI Taxonomy" id="2828514"/>
    <lineage>
        <taxon>Bacteria</taxon>
        <taxon>Bacillati</taxon>
        <taxon>Actinomycetota</taxon>
        <taxon>Actinomycetes</taxon>
        <taxon>Catenulisporales</taxon>
        <taxon>Actinospicaceae</taxon>
        <taxon>Actinospica</taxon>
    </lineage>
</organism>
<gene>
    <name evidence="1" type="ORF">KDK95_17700</name>
</gene>
<evidence type="ECO:0000313" key="1">
    <source>
        <dbReference type="EMBL" id="MBR7828156.1"/>
    </source>
</evidence>
<dbReference type="Proteomes" id="UP000676325">
    <property type="component" value="Unassembled WGS sequence"/>
</dbReference>